<dbReference type="KEGG" id="mno:Mnod_2327"/>
<evidence type="ECO:0000256" key="1">
    <source>
        <dbReference type="SAM" id="MobiDB-lite"/>
    </source>
</evidence>
<reference evidence="2 3" key="1">
    <citation type="submission" date="2009-01" db="EMBL/GenBank/DDBJ databases">
        <title>Complete sequence of chromosome of Methylobacterium nodulans ORS 2060.</title>
        <authorList>
            <consortium name="US DOE Joint Genome Institute"/>
            <person name="Lucas S."/>
            <person name="Copeland A."/>
            <person name="Lapidus A."/>
            <person name="Glavina del Rio T."/>
            <person name="Dalin E."/>
            <person name="Tice H."/>
            <person name="Bruce D."/>
            <person name="Goodwin L."/>
            <person name="Pitluck S."/>
            <person name="Sims D."/>
            <person name="Brettin T."/>
            <person name="Detter J.C."/>
            <person name="Han C."/>
            <person name="Larimer F."/>
            <person name="Land M."/>
            <person name="Hauser L."/>
            <person name="Kyrpides N."/>
            <person name="Ivanova N."/>
            <person name="Marx C.J."/>
            <person name="Richardson P."/>
        </authorList>
    </citation>
    <scope>NUCLEOTIDE SEQUENCE [LARGE SCALE GENOMIC DNA]</scope>
    <source>
        <strain evidence="3">LMG 21967 / CNCM I-2342 / ORS 2060</strain>
    </source>
</reference>
<protein>
    <submittedName>
        <fullName evidence="2">Uncharacterized protein</fullName>
    </submittedName>
</protein>
<organism evidence="2 3">
    <name type="scientific">Methylobacterium nodulans (strain LMG 21967 / CNCM I-2342 / ORS 2060)</name>
    <dbReference type="NCBI Taxonomy" id="460265"/>
    <lineage>
        <taxon>Bacteria</taxon>
        <taxon>Pseudomonadati</taxon>
        <taxon>Pseudomonadota</taxon>
        <taxon>Alphaproteobacteria</taxon>
        <taxon>Hyphomicrobiales</taxon>
        <taxon>Methylobacteriaceae</taxon>
        <taxon>Methylobacterium</taxon>
    </lineage>
</organism>
<keyword evidence="3" id="KW-1185">Reference proteome</keyword>
<accession>B8IB88</accession>
<dbReference type="EMBL" id="CP001349">
    <property type="protein sequence ID" value="ACL57303.1"/>
    <property type="molecule type" value="Genomic_DNA"/>
</dbReference>
<name>B8IB88_METNO</name>
<feature type="compositionally biased region" description="Low complexity" evidence="1">
    <location>
        <begin position="41"/>
        <end position="57"/>
    </location>
</feature>
<feature type="region of interest" description="Disordered" evidence="1">
    <location>
        <begin position="1"/>
        <end position="120"/>
    </location>
</feature>
<gene>
    <name evidence="2" type="ordered locus">Mnod_2327</name>
</gene>
<feature type="compositionally biased region" description="Low complexity" evidence="1">
    <location>
        <begin position="97"/>
        <end position="120"/>
    </location>
</feature>
<dbReference type="AlphaFoldDB" id="B8IB88"/>
<evidence type="ECO:0000313" key="3">
    <source>
        <dbReference type="Proteomes" id="UP000008207"/>
    </source>
</evidence>
<dbReference type="Proteomes" id="UP000008207">
    <property type="component" value="Chromosome"/>
</dbReference>
<dbReference type="RefSeq" id="WP_015928983.1">
    <property type="nucleotide sequence ID" value="NC_011894.1"/>
</dbReference>
<sequence>MIESVAHGEQSTEASFEGEAAEQPDAGEQAAHEADPGSNSQPLLAQEEAPEALAPEAARLEAPEPEQVPENIIPEPKPEPVALESSPAEVAEPLHDAPAPVASQSPAAPETAAPQPAASQASASSVARRLLDKLGSQQGIWLSYVEGEIEARLAFAGALQNVRTPSDLAVKSNAEYVRVLISSNNLIADLLVSQMRSA</sequence>
<dbReference type="HOGENOM" id="CLU_1382712_0_0_5"/>
<proteinExistence type="predicted"/>
<evidence type="ECO:0000313" key="2">
    <source>
        <dbReference type="EMBL" id="ACL57303.1"/>
    </source>
</evidence>